<dbReference type="AlphaFoldDB" id="A0A7C9IPJ3"/>
<sequence length="65" mass="7133">MQRRATAPRALLLGLPARLTTLRHRRGLLPLRADSPSTGHSRMEDFSAPLGIPRKQRTIYGTGAA</sequence>
<reference evidence="2 3" key="1">
    <citation type="submission" date="2020-01" db="EMBL/GenBank/DDBJ databases">
        <title>Genome sequence of Desulfovibrio aerotolerans DSM 16695(T).</title>
        <authorList>
            <person name="Karnachuk O."/>
            <person name="Avakyan M."/>
            <person name="Mardanov A."/>
            <person name="Kadnikov V."/>
            <person name="Ravin N."/>
        </authorList>
    </citation>
    <scope>NUCLEOTIDE SEQUENCE [LARGE SCALE GENOMIC DNA]</scope>
    <source>
        <strain evidence="2 3">DSM 16695</strain>
    </source>
</reference>
<dbReference type="RefSeq" id="WP_160964218.1">
    <property type="nucleotide sequence ID" value="NZ_WVUD01000081.1"/>
</dbReference>
<organism evidence="2 3">
    <name type="scientific">Solidesulfovibrio aerotolerans</name>
    <dbReference type="NCBI Taxonomy" id="295255"/>
    <lineage>
        <taxon>Bacteria</taxon>
        <taxon>Pseudomonadati</taxon>
        <taxon>Thermodesulfobacteriota</taxon>
        <taxon>Desulfovibrionia</taxon>
        <taxon>Desulfovibrionales</taxon>
        <taxon>Desulfovibrionaceae</taxon>
        <taxon>Solidesulfovibrio</taxon>
    </lineage>
</organism>
<comment type="caution">
    <text evidence="2">The sequence shown here is derived from an EMBL/GenBank/DDBJ whole genome shotgun (WGS) entry which is preliminary data.</text>
</comment>
<evidence type="ECO:0000313" key="3">
    <source>
        <dbReference type="Proteomes" id="UP000482487"/>
    </source>
</evidence>
<protein>
    <submittedName>
        <fullName evidence="2">Uncharacterized protein</fullName>
    </submittedName>
</protein>
<accession>A0A7C9IPJ3</accession>
<evidence type="ECO:0000313" key="2">
    <source>
        <dbReference type="EMBL" id="MYL85346.1"/>
    </source>
</evidence>
<proteinExistence type="predicted"/>
<name>A0A7C9IPJ3_9BACT</name>
<dbReference type="Proteomes" id="UP000482487">
    <property type="component" value="Unassembled WGS sequence"/>
</dbReference>
<gene>
    <name evidence="2" type="ORF">GTA51_19825</name>
</gene>
<keyword evidence="3" id="KW-1185">Reference proteome</keyword>
<feature type="region of interest" description="Disordered" evidence="1">
    <location>
        <begin position="30"/>
        <end position="50"/>
    </location>
</feature>
<dbReference type="EMBL" id="WVUD01000081">
    <property type="protein sequence ID" value="MYL85346.1"/>
    <property type="molecule type" value="Genomic_DNA"/>
</dbReference>
<evidence type="ECO:0000256" key="1">
    <source>
        <dbReference type="SAM" id="MobiDB-lite"/>
    </source>
</evidence>